<reference evidence="3" key="1">
    <citation type="journal article" date="2019" name="Int. J. Syst. Evol. Microbiol.">
        <title>The Global Catalogue of Microorganisms (GCM) 10K type strain sequencing project: providing services to taxonomists for standard genome sequencing and annotation.</title>
        <authorList>
            <consortium name="The Broad Institute Genomics Platform"/>
            <consortium name="The Broad Institute Genome Sequencing Center for Infectious Disease"/>
            <person name="Wu L."/>
            <person name="Ma J."/>
        </authorList>
    </citation>
    <scope>NUCLEOTIDE SEQUENCE [LARGE SCALE GENOMIC DNA]</scope>
    <source>
        <strain evidence="3">JCM 18303</strain>
    </source>
</reference>
<dbReference type="InterPro" id="IPR036388">
    <property type="entry name" value="WH-like_DNA-bd_sf"/>
</dbReference>
<comment type="caution">
    <text evidence="2">The sequence shown here is derived from an EMBL/GenBank/DDBJ whole genome shotgun (WGS) entry which is preliminary data.</text>
</comment>
<dbReference type="Proteomes" id="UP001428817">
    <property type="component" value="Unassembled WGS sequence"/>
</dbReference>
<dbReference type="SUPFAM" id="SSF46785">
    <property type="entry name" value="Winged helix' DNA-binding domain"/>
    <property type="match status" value="1"/>
</dbReference>
<dbReference type="PANTHER" id="PTHR33164">
    <property type="entry name" value="TRANSCRIPTIONAL REGULATOR, MARR FAMILY"/>
    <property type="match status" value="1"/>
</dbReference>
<keyword evidence="3" id="KW-1185">Reference proteome</keyword>
<proteinExistence type="predicted"/>
<dbReference type="SMART" id="SM00347">
    <property type="entry name" value="HTH_MARR"/>
    <property type="match status" value="1"/>
</dbReference>
<dbReference type="RefSeq" id="WP_185062293.1">
    <property type="nucleotide sequence ID" value="NZ_BAABJP010000030.1"/>
</dbReference>
<dbReference type="InterPro" id="IPR039422">
    <property type="entry name" value="MarR/SlyA-like"/>
</dbReference>
<sequence length="147" mass="15932">MGETEARPPTLVFSTAMQIILLGRELQRRLEAELVQFGLTMRHLGALGHLSHRPDLSYSDLARRAGVTTPSMLATVRALEELGAVSRGPSGQGLPARLEITESGRELLDKVRGLIADLDRDLLASLPEPEREALNAALRALVPPPGR</sequence>
<gene>
    <name evidence="2" type="ORF">GCM10023321_51810</name>
</gene>
<accession>A0ABP9QLL0</accession>
<evidence type="ECO:0000313" key="2">
    <source>
        <dbReference type="EMBL" id="GAA5164004.1"/>
    </source>
</evidence>
<feature type="domain" description="HTH marR-type" evidence="1">
    <location>
        <begin position="12"/>
        <end position="143"/>
    </location>
</feature>
<protein>
    <submittedName>
        <fullName evidence="2">MarR family transcriptional regulator</fullName>
    </submittedName>
</protein>
<dbReference type="Gene3D" id="1.10.10.10">
    <property type="entry name" value="Winged helix-like DNA-binding domain superfamily/Winged helix DNA-binding domain"/>
    <property type="match status" value="1"/>
</dbReference>
<evidence type="ECO:0000259" key="1">
    <source>
        <dbReference type="PROSITE" id="PS50995"/>
    </source>
</evidence>
<dbReference type="EMBL" id="BAABJP010000030">
    <property type="protein sequence ID" value="GAA5164004.1"/>
    <property type="molecule type" value="Genomic_DNA"/>
</dbReference>
<dbReference type="Pfam" id="PF12802">
    <property type="entry name" value="MarR_2"/>
    <property type="match status" value="1"/>
</dbReference>
<dbReference type="InterPro" id="IPR036390">
    <property type="entry name" value="WH_DNA-bd_sf"/>
</dbReference>
<dbReference type="PROSITE" id="PS50995">
    <property type="entry name" value="HTH_MARR_2"/>
    <property type="match status" value="1"/>
</dbReference>
<dbReference type="PANTHER" id="PTHR33164:SF43">
    <property type="entry name" value="HTH-TYPE TRANSCRIPTIONAL REPRESSOR YETL"/>
    <property type="match status" value="1"/>
</dbReference>
<organism evidence="2 3">
    <name type="scientific">Pseudonocardia eucalypti</name>
    <dbReference type="NCBI Taxonomy" id="648755"/>
    <lineage>
        <taxon>Bacteria</taxon>
        <taxon>Bacillati</taxon>
        <taxon>Actinomycetota</taxon>
        <taxon>Actinomycetes</taxon>
        <taxon>Pseudonocardiales</taxon>
        <taxon>Pseudonocardiaceae</taxon>
        <taxon>Pseudonocardia</taxon>
    </lineage>
</organism>
<dbReference type="InterPro" id="IPR000835">
    <property type="entry name" value="HTH_MarR-typ"/>
</dbReference>
<evidence type="ECO:0000313" key="3">
    <source>
        <dbReference type="Proteomes" id="UP001428817"/>
    </source>
</evidence>
<name>A0ABP9QLL0_9PSEU</name>